<organism evidence="1 2">
    <name type="scientific">Mycoplasmopsis bovirhinis</name>
    <dbReference type="NCBI Taxonomy" id="29553"/>
    <lineage>
        <taxon>Bacteria</taxon>
        <taxon>Bacillati</taxon>
        <taxon>Mycoplasmatota</taxon>
        <taxon>Mycoplasmoidales</taxon>
        <taxon>Metamycoplasmataceae</taxon>
        <taxon>Mycoplasmopsis</taxon>
    </lineage>
</organism>
<reference evidence="1 2" key="1">
    <citation type="submission" date="2019-01" db="EMBL/GenBank/DDBJ databases">
        <authorList>
            <consortium name="Pathogen Informatics"/>
        </authorList>
    </citation>
    <scope>NUCLEOTIDE SEQUENCE [LARGE SCALE GENOMIC DNA]</scope>
    <source>
        <strain evidence="1 2">NCTC10118</strain>
    </source>
</reference>
<dbReference type="AlphaFoldDB" id="A0A449AEG8"/>
<dbReference type="Proteomes" id="UP000289952">
    <property type="component" value="Chromosome"/>
</dbReference>
<protein>
    <recommendedName>
        <fullName evidence="3">Trigger factor</fullName>
    </recommendedName>
</protein>
<dbReference type="RefSeq" id="WP_129621542.1">
    <property type="nucleotide sequence ID" value="NZ_LR214972.1"/>
</dbReference>
<evidence type="ECO:0008006" key="3">
    <source>
        <dbReference type="Google" id="ProtNLM"/>
    </source>
</evidence>
<proteinExistence type="predicted"/>
<accession>A0A449AEG8</accession>
<keyword evidence="2" id="KW-1185">Reference proteome</keyword>
<dbReference type="InterPro" id="IPR027304">
    <property type="entry name" value="Trigger_fact/SurA_dom_sf"/>
</dbReference>
<gene>
    <name evidence="1" type="ORF">NCTC10118_00425</name>
</gene>
<sequence>MKFTIKNIKVEGNEWIKIQNESLKFLESQKQKVNQQAILDFASNGYVQVSVNNEFHALSQKINDFEFYFRPIVLNKTIDITKLSFDLKSYYLDKEDVKDFKSDAYKLLPFNLRPNYQLEIADFIEKYVSNFKFKRAKNNGEVIEHLELALLEIKDLKNETQPQKLELVASKEVPQENLEYLLLDKKKGEIFVFEPNKEFKLEITILDTFKFVSEPITDLNASQIGIADLKTLKDVKNYIHESLMQQIISEALFEYGFRVIDAIRQSNTEIELPEELIQSDIEGFNFAPDFEGNKYEIVKNSILNYFWFNYVAKTFDMSITNDELDYEIKRVQSFMNVPNQSQIDVRRAADAVLMKKLAYKLLKEQKNTFIKTFKKYIIFKEQKQ</sequence>
<dbReference type="OrthoDB" id="401199at2"/>
<name>A0A449AEG8_9BACT</name>
<dbReference type="SUPFAM" id="SSF109998">
    <property type="entry name" value="Triger factor/SurA peptide-binding domain-like"/>
    <property type="match status" value="1"/>
</dbReference>
<dbReference type="NCBIfam" id="NF045969">
    <property type="entry name" value="trig_like_plasma"/>
    <property type="match status" value="1"/>
</dbReference>
<evidence type="ECO:0000313" key="1">
    <source>
        <dbReference type="EMBL" id="VEU63356.1"/>
    </source>
</evidence>
<evidence type="ECO:0000313" key="2">
    <source>
        <dbReference type="Proteomes" id="UP000289952"/>
    </source>
</evidence>
<dbReference type="EMBL" id="LR214972">
    <property type="protein sequence ID" value="VEU63356.1"/>
    <property type="molecule type" value="Genomic_DNA"/>
</dbReference>